<reference evidence="9 10" key="1">
    <citation type="journal article" date="2019" name="Front. Genet.">
        <title>Whole-Genome Sequencing of the Opportunistic Yeast Pathogen Candida inconspicua Uncovers Its Hybrid Origin.</title>
        <authorList>
            <person name="Mixao V."/>
            <person name="Hansen A.P."/>
            <person name="Saus E."/>
            <person name="Boekhout T."/>
            <person name="Lass-Florl C."/>
            <person name="Gabaldon T."/>
        </authorList>
    </citation>
    <scope>NUCLEOTIDE SEQUENCE [LARGE SCALE GENOMIC DNA]</scope>
    <source>
        <strain evidence="9 10">CBS 180</strain>
    </source>
</reference>
<proteinExistence type="inferred from homology"/>
<feature type="transmembrane region" description="Helical" evidence="8">
    <location>
        <begin position="401"/>
        <end position="425"/>
    </location>
</feature>
<dbReference type="Pfam" id="PF07690">
    <property type="entry name" value="MFS_1"/>
    <property type="match status" value="1"/>
</dbReference>
<evidence type="ECO:0008006" key="11">
    <source>
        <dbReference type="Google" id="ProtNLM"/>
    </source>
</evidence>
<organism evidence="9 10">
    <name type="scientific">Pichia inconspicua</name>
    <dbReference type="NCBI Taxonomy" id="52247"/>
    <lineage>
        <taxon>Eukaryota</taxon>
        <taxon>Fungi</taxon>
        <taxon>Dikarya</taxon>
        <taxon>Ascomycota</taxon>
        <taxon>Saccharomycotina</taxon>
        <taxon>Pichiomycetes</taxon>
        <taxon>Pichiales</taxon>
        <taxon>Pichiaceae</taxon>
        <taxon>Pichia</taxon>
    </lineage>
</organism>
<comment type="similarity">
    <text evidence="2">Belongs to the major facilitator superfamily.</text>
</comment>
<sequence>MRNERDQGVVLETQSEFHNDEEDHLTHLGSPKLHDDTVSIEQFDIDETNSDNENVDYDDKKVEFEGHTVILENKNIFKNDKLKFQVIASMLSLLLIGLTDQTIGSLIEHFLSFYKIDRVKLSYLFVAQFCGYIPASFLNNYLMSKIGLYNMYWTACALSMIVSVVYILKMSYPMLIIASIGFGWTNGTLDCCMNYFVGTLKYSNELLGLMHSFYGVGCLITPSLSVYLIHKGMPWNKYYIILLGAGFINLLLALIFYKNETSFKYRYYLNKANEGSNNSDDDINFDHESFTVVKNEPSVLETIQNKYIAFYSLCLFLYVGSELSVGVWLNNYMYRVHNLTEDKASFIVSTFWFWMTLGRFVMGFFTGRYFENNEAKAIVAYCWLVAFGCFGFWIFETSTLLQTIFISISGWFVGPIFGTTIIIAIKTLPKRYSVSGISLIAGLGGTGAAIIPSIMGYIAEHGSVTPGDGAGLVYFPLAVCFTFTACALVWLVFYVVNKATFDSKLRLK</sequence>
<dbReference type="EMBL" id="SELW01000088">
    <property type="protein sequence ID" value="TID30907.1"/>
    <property type="molecule type" value="Genomic_DNA"/>
</dbReference>
<evidence type="ECO:0000256" key="1">
    <source>
        <dbReference type="ARBA" id="ARBA00004127"/>
    </source>
</evidence>
<feature type="transmembrane region" description="Helical" evidence="8">
    <location>
        <begin position="236"/>
        <end position="257"/>
    </location>
</feature>
<evidence type="ECO:0000313" key="10">
    <source>
        <dbReference type="Proteomes" id="UP000307173"/>
    </source>
</evidence>
<gene>
    <name evidence="9" type="ORF">CANINC_000499</name>
</gene>
<accession>A0A4T0X745</accession>
<evidence type="ECO:0000256" key="5">
    <source>
        <dbReference type="ARBA" id="ARBA00022989"/>
    </source>
</evidence>
<dbReference type="PANTHER" id="PTHR23514:SF3">
    <property type="entry name" value="BYPASS OF STOP CODON PROTEIN 6"/>
    <property type="match status" value="1"/>
</dbReference>
<keyword evidence="10" id="KW-1185">Reference proteome</keyword>
<evidence type="ECO:0000256" key="2">
    <source>
        <dbReference type="ARBA" id="ARBA00008335"/>
    </source>
</evidence>
<feature type="transmembrane region" description="Helical" evidence="8">
    <location>
        <begin position="471"/>
        <end position="496"/>
    </location>
</feature>
<dbReference type="GO" id="GO:0012505">
    <property type="term" value="C:endomembrane system"/>
    <property type="evidence" value="ECO:0007669"/>
    <property type="project" value="UniProtKB-SubCell"/>
</dbReference>
<feature type="transmembrane region" description="Helical" evidence="8">
    <location>
        <begin position="437"/>
        <end position="459"/>
    </location>
</feature>
<evidence type="ECO:0000256" key="3">
    <source>
        <dbReference type="ARBA" id="ARBA00022448"/>
    </source>
</evidence>
<comment type="subcellular location">
    <subcellularLocation>
        <location evidence="1">Endomembrane system</location>
        <topology evidence="1">Multi-pass membrane protein</topology>
    </subcellularLocation>
</comment>
<feature type="transmembrane region" description="Helical" evidence="8">
    <location>
        <begin position="209"/>
        <end position="230"/>
    </location>
</feature>
<feature type="transmembrane region" description="Helical" evidence="8">
    <location>
        <begin position="308"/>
        <end position="329"/>
    </location>
</feature>
<dbReference type="SUPFAM" id="SSF103473">
    <property type="entry name" value="MFS general substrate transporter"/>
    <property type="match status" value="1"/>
</dbReference>
<evidence type="ECO:0000256" key="6">
    <source>
        <dbReference type="ARBA" id="ARBA00023136"/>
    </source>
</evidence>
<dbReference type="PANTHER" id="PTHR23514">
    <property type="entry name" value="BYPASS OF STOP CODON PROTEIN 6"/>
    <property type="match status" value="1"/>
</dbReference>
<evidence type="ECO:0000256" key="4">
    <source>
        <dbReference type="ARBA" id="ARBA00022692"/>
    </source>
</evidence>
<protein>
    <recommendedName>
        <fullName evidence="11">Major facilitator superfamily (MFS) profile domain-containing protein</fullName>
    </recommendedName>
</protein>
<dbReference type="AlphaFoldDB" id="A0A4T0X745"/>
<feature type="transmembrane region" description="Helical" evidence="8">
    <location>
        <begin position="344"/>
        <end position="365"/>
    </location>
</feature>
<keyword evidence="6 8" id="KW-0472">Membrane</keyword>
<feature type="region of interest" description="Disordered" evidence="7">
    <location>
        <begin position="1"/>
        <end position="33"/>
    </location>
</feature>
<dbReference type="InterPro" id="IPR036259">
    <property type="entry name" value="MFS_trans_sf"/>
</dbReference>
<dbReference type="GO" id="GO:0016020">
    <property type="term" value="C:membrane"/>
    <property type="evidence" value="ECO:0007669"/>
    <property type="project" value="TreeGrafter"/>
</dbReference>
<keyword evidence="5 8" id="KW-1133">Transmembrane helix</keyword>
<evidence type="ECO:0000256" key="8">
    <source>
        <dbReference type="SAM" id="Phobius"/>
    </source>
</evidence>
<dbReference type="OrthoDB" id="413079at2759"/>
<dbReference type="InterPro" id="IPR011701">
    <property type="entry name" value="MFS"/>
</dbReference>
<comment type="caution">
    <text evidence="9">The sequence shown here is derived from an EMBL/GenBank/DDBJ whole genome shotgun (WGS) entry which is preliminary data.</text>
</comment>
<feature type="transmembrane region" description="Helical" evidence="8">
    <location>
        <begin position="123"/>
        <end position="142"/>
    </location>
</feature>
<keyword evidence="4 8" id="KW-0812">Transmembrane</keyword>
<name>A0A4T0X745_9ASCO</name>
<feature type="transmembrane region" description="Helical" evidence="8">
    <location>
        <begin position="174"/>
        <end position="197"/>
    </location>
</feature>
<dbReference type="Proteomes" id="UP000307173">
    <property type="component" value="Unassembled WGS sequence"/>
</dbReference>
<feature type="transmembrane region" description="Helical" evidence="8">
    <location>
        <begin position="377"/>
        <end position="395"/>
    </location>
</feature>
<dbReference type="STRING" id="52247.A0A4T0X745"/>
<feature type="transmembrane region" description="Helical" evidence="8">
    <location>
        <begin position="84"/>
        <end position="103"/>
    </location>
</feature>
<dbReference type="InterPro" id="IPR051788">
    <property type="entry name" value="MFS_Transporter"/>
</dbReference>
<dbReference type="GO" id="GO:0022857">
    <property type="term" value="F:transmembrane transporter activity"/>
    <property type="evidence" value="ECO:0007669"/>
    <property type="project" value="InterPro"/>
</dbReference>
<dbReference type="Gene3D" id="1.20.1250.20">
    <property type="entry name" value="MFS general substrate transporter like domains"/>
    <property type="match status" value="2"/>
</dbReference>
<evidence type="ECO:0000313" key="9">
    <source>
        <dbReference type="EMBL" id="TID30907.1"/>
    </source>
</evidence>
<keyword evidence="3" id="KW-0813">Transport</keyword>
<evidence type="ECO:0000256" key="7">
    <source>
        <dbReference type="SAM" id="MobiDB-lite"/>
    </source>
</evidence>
<feature type="transmembrane region" description="Helical" evidence="8">
    <location>
        <begin position="149"/>
        <end position="168"/>
    </location>
</feature>